<dbReference type="GO" id="GO:0016887">
    <property type="term" value="F:ATP hydrolysis activity"/>
    <property type="evidence" value="ECO:0007669"/>
    <property type="project" value="InterPro"/>
</dbReference>
<dbReference type="InterPro" id="IPR027417">
    <property type="entry name" value="P-loop_NTPase"/>
</dbReference>
<name>A0AAW1RK01_9CHLO</name>
<dbReference type="Pfam" id="PF00004">
    <property type="entry name" value="AAA"/>
    <property type="match status" value="1"/>
</dbReference>
<protein>
    <submittedName>
        <fullName evidence="6">Uncharacterized protein</fullName>
    </submittedName>
</protein>
<dbReference type="SMART" id="SM00382">
    <property type="entry name" value="AAA"/>
    <property type="match status" value="2"/>
</dbReference>
<comment type="caution">
    <text evidence="6">The sequence shown here is derived from an EMBL/GenBank/DDBJ whole genome shotgun (WGS) entry which is preliminary data.</text>
</comment>
<dbReference type="GO" id="GO:0005737">
    <property type="term" value="C:cytoplasm"/>
    <property type="evidence" value="ECO:0007669"/>
    <property type="project" value="TreeGrafter"/>
</dbReference>
<dbReference type="CDD" id="cd00009">
    <property type="entry name" value="AAA"/>
    <property type="match status" value="1"/>
</dbReference>
<dbReference type="Pfam" id="PF10431">
    <property type="entry name" value="ClpB_D2-small"/>
    <property type="match status" value="1"/>
</dbReference>
<dbReference type="InterPro" id="IPR003959">
    <property type="entry name" value="ATPase_AAA_core"/>
</dbReference>
<keyword evidence="3" id="KW-0143">Chaperone</keyword>
<keyword evidence="2" id="KW-0067">ATP-binding</keyword>
<dbReference type="PRINTS" id="PR00300">
    <property type="entry name" value="CLPPROTEASEA"/>
</dbReference>
<dbReference type="GO" id="GO:0005524">
    <property type="term" value="F:ATP binding"/>
    <property type="evidence" value="ECO:0007669"/>
    <property type="project" value="UniProtKB-KW"/>
</dbReference>
<feature type="domain" description="Clp ATPase C-terminal" evidence="5">
    <location>
        <begin position="692"/>
        <end position="782"/>
    </location>
</feature>
<dbReference type="SMART" id="SM01086">
    <property type="entry name" value="ClpB_D2-small"/>
    <property type="match status" value="1"/>
</dbReference>
<organism evidence="6 7">
    <name type="scientific">Elliptochloris bilobata</name>
    <dbReference type="NCBI Taxonomy" id="381761"/>
    <lineage>
        <taxon>Eukaryota</taxon>
        <taxon>Viridiplantae</taxon>
        <taxon>Chlorophyta</taxon>
        <taxon>core chlorophytes</taxon>
        <taxon>Trebouxiophyceae</taxon>
        <taxon>Trebouxiophyceae incertae sedis</taxon>
        <taxon>Elliptochloris clade</taxon>
        <taxon>Elliptochloris</taxon>
    </lineage>
</organism>
<dbReference type="InterPro" id="IPR003593">
    <property type="entry name" value="AAA+_ATPase"/>
</dbReference>
<evidence type="ECO:0000256" key="3">
    <source>
        <dbReference type="ARBA" id="ARBA00023186"/>
    </source>
</evidence>
<evidence type="ECO:0000259" key="5">
    <source>
        <dbReference type="SMART" id="SM01086"/>
    </source>
</evidence>
<dbReference type="InterPro" id="IPR001270">
    <property type="entry name" value="ClpA/B"/>
</dbReference>
<feature type="domain" description="AAA+ ATPase" evidence="4">
    <location>
        <begin position="171"/>
        <end position="323"/>
    </location>
</feature>
<dbReference type="Pfam" id="PF17871">
    <property type="entry name" value="AAA_lid_9"/>
    <property type="match status" value="1"/>
</dbReference>
<keyword evidence="1" id="KW-0547">Nucleotide-binding</keyword>
<reference evidence="6 7" key="1">
    <citation type="journal article" date="2024" name="Nat. Commun.">
        <title>Phylogenomics reveals the evolutionary origins of lichenization in chlorophyte algae.</title>
        <authorList>
            <person name="Puginier C."/>
            <person name="Libourel C."/>
            <person name="Otte J."/>
            <person name="Skaloud P."/>
            <person name="Haon M."/>
            <person name="Grisel S."/>
            <person name="Petersen M."/>
            <person name="Berrin J.G."/>
            <person name="Delaux P.M."/>
            <person name="Dal Grande F."/>
            <person name="Keller J."/>
        </authorList>
    </citation>
    <scope>NUCLEOTIDE SEQUENCE [LARGE SCALE GENOMIC DNA]</scope>
    <source>
        <strain evidence="6 7">SAG 245.80</strain>
    </source>
</reference>
<sequence length="815" mass="86669">MMVSQSEAKTAGSLEVGLEHLLLGLCAADKRLLSSSKLDLEKGRRILRELRTSSFVLGLKYISTDAIVIALVDKAKRTDSIVDFLAKLGVADGGAAIKAAALKKLEGDVAVDNAQRAKVMSKGGGSSIKGKSALAEFCRDLCEEARAGRIDPVTGRDKEVARVIQILARRSKNNPLLLGEPGVGKTAIAEGLALAIVGGGEGVPAFLLAKRVMSLDMGLLIAGAKERGELELRVTRLLQAMRSAGDVILMIDEVHTLVGAGSSGRGLSAGAGLDVSNLLKPPLARGHLQVIGATTLGEFRKYLERDAALERRFQPVHVGEASPHQALAILGSLQARYEHHHGCAYTPAALQAAVTLSARYVADRFLPDKAIDLMDEAGSRARIRAFHARRPGGTADALAALQELHEVQDAKAQAIKEDLWEEAALLHKRALDMTASDLAGAPPRLPRVDVADIEAVVSTWTGIDVQRLGQDEQARLLQLASVLGERIIGQGEAVRALARAMWRARTGLKDPRRPIAAMLFAGGTGVGKTETTKVLAEQYFGSTLLRFDMSEFMERHSVAKLVGAPPGYIGFSEGGKLTEAIRRQPFSVVLFDEIEKAHPDVFNLMLQILEDGRLTDSQGRTVSFANALVVMTSNVGSAAIAKGGGGLGFQLGVTDEEASYGRIRALVTEELKQFFRPELLNRLDEVVVFRALDAGDMRRIADLELAQLAQRLAARGVGLEVSGAVMALICARGYDQAYGARPLRRALTSLLEDPIADALLAGRLPTGAKACVVLDAAGAVTVLPQLHDAAPPVVSGIVASTGLSTKRRESINVSA</sequence>
<dbReference type="InterPro" id="IPR028299">
    <property type="entry name" value="ClpA/B_CS2"/>
</dbReference>
<evidence type="ECO:0000259" key="4">
    <source>
        <dbReference type="SMART" id="SM00382"/>
    </source>
</evidence>
<gene>
    <name evidence="6" type="ORF">WJX81_006674</name>
</gene>
<evidence type="ECO:0000256" key="1">
    <source>
        <dbReference type="ARBA" id="ARBA00022741"/>
    </source>
</evidence>
<dbReference type="PROSITE" id="PS00871">
    <property type="entry name" value="CLPAB_2"/>
    <property type="match status" value="1"/>
</dbReference>
<dbReference type="PANTHER" id="PTHR11638:SF185">
    <property type="entry name" value="ATP-DEPENDENT CLP PROTEASE ATP-BINDING SUBUNIT"/>
    <property type="match status" value="1"/>
</dbReference>
<evidence type="ECO:0000313" key="7">
    <source>
        <dbReference type="Proteomes" id="UP001445335"/>
    </source>
</evidence>
<dbReference type="InterPro" id="IPR041546">
    <property type="entry name" value="ClpA/ClpB_AAA_lid"/>
</dbReference>
<dbReference type="EMBL" id="JALJOU010000035">
    <property type="protein sequence ID" value="KAK9833567.1"/>
    <property type="molecule type" value="Genomic_DNA"/>
</dbReference>
<dbReference type="CDD" id="cd19499">
    <property type="entry name" value="RecA-like_ClpB_Hsp104-like"/>
    <property type="match status" value="1"/>
</dbReference>
<dbReference type="AlphaFoldDB" id="A0AAW1RK01"/>
<dbReference type="Gene3D" id="3.40.50.300">
    <property type="entry name" value="P-loop containing nucleotide triphosphate hydrolases"/>
    <property type="match status" value="3"/>
</dbReference>
<accession>A0AAW1RK01</accession>
<dbReference type="Gene3D" id="1.10.8.60">
    <property type="match status" value="1"/>
</dbReference>
<evidence type="ECO:0000256" key="2">
    <source>
        <dbReference type="ARBA" id="ARBA00022840"/>
    </source>
</evidence>
<dbReference type="SUPFAM" id="SSF52540">
    <property type="entry name" value="P-loop containing nucleoside triphosphate hydrolases"/>
    <property type="match status" value="2"/>
</dbReference>
<dbReference type="Proteomes" id="UP001445335">
    <property type="component" value="Unassembled WGS sequence"/>
</dbReference>
<dbReference type="InterPro" id="IPR019489">
    <property type="entry name" value="Clp_ATPase_C"/>
</dbReference>
<proteinExistence type="predicted"/>
<evidence type="ECO:0000313" key="6">
    <source>
        <dbReference type="EMBL" id="KAK9833567.1"/>
    </source>
</evidence>
<dbReference type="Pfam" id="PF07724">
    <property type="entry name" value="AAA_2"/>
    <property type="match status" value="1"/>
</dbReference>
<keyword evidence="7" id="KW-1185">Reference proteome</keyword>
<dbReference type="PANTHER" id="PTHR11638">
    <property type="entry name" value="ATP-DEPENDENT CLP PROTEASE"/>
    <property type="match status" value="1"/>
</dbReference>
<dbReference type="InterPro" id="IPR050130">
    <property type="entry name" value="ClpA_ClpB"/>
</dbReference>
<dbReference type="FunFam" id="3.40.50.300:FF:000025">
    <property type="entry name" value="ATP-dependent Clp protease subunit"/>
    <property type="match status" value="1"/>
</dbReference>
<feature type="domain" description="AAA+ ATPase" evidence="4">
    <location>
        <begin position="514"/>
        <end position="657"/>
    </location>
</feature>
<dbReference type="GO" id="GO:0034605">
    <property type="term" value="P:cellular response to heat"/>
    <property type="evidence" value="ECO:0007669"/>
    <property type="project" value="TreeGrafter"/>
</dbReference>